<dbReference type="SUPFAM" id="SSF47473">
    <property type="entry name" value="EF-hand"/>
    <property type="match status" value="1"/>
</dbReference>
<comment type="similarity">
    <text evidence="1">Belongs to the GASA family.</text>
</comment>
<accession>A0AAV1RH81</accession>
<sequence>MRHRVSLYRAQSRKDKPSRQHGLTSQKKQEIRESFELFDTDGSDVDKDGSVAIDYDEFEHMMTANIGERDTKEEISKAFRIIDHDNNAVKSKCVDSKPFGVSLVLGALMLVISFGVAFCTKKCNKRFANVGILDRCLKYCGICCEQCKCVPSGTYGNKHECLCYRDRKKCKGKPKCP</sequence>
<feature type="domain" description="EF-hand" evidence="4">
    <location>
        <begin position="26"/>
        <end position="68"/>
    </location>
</feature>
<evidence type="ECO:0000256" key="1">
    <source>
        <dbReference type="ARBA" id="ARBA00010582"/>
    </source>
</evidence>
<reference evidence="5 6" key="1">
    <citation type="submission" date="2024-01" db="EMBL/GenBank/DDBJ databases">
        <authorList>
            <person name="Waweru B."/>
        </authorList>
    </citation>
    <scope>NUCLEOTIDE SEQUENCE [LARGE SCALE GENOMIC DNA]</scope>
</reference>
<dbReference type="PANTHER" id="PTHR23201">
    <property type="entry name" value="EXTENSIN, PROLINE-RICH PROTEIN"/>
    <property type="match status" value="1"/>
</dbReference>
<evidence type="ECO:0000256" key="2">
    <source>
        <dbReference type="SAM" id="MobiDB-lite"/>
    </source>
</evidence>
<gene>
    <name evidence="5" type="ORF">DCAF_LOCUS10082</name>
</gene>
<dbReference type="InterPro" id="IPR002048">
    <property type="entry name" value="EF_hand_dom"/>
</dbReference>
<comment type="caution">
    <text evidence="5">The sequence shown here is derived from an EMBL/GenBank/DDBJ whole genome shotgun (WGS) entry which is preliminary data.</text>
</comment>
<evidence type="ECO:0000313" key="5">
    <source>
        <dbReference type="EMBL" id="CAK7334802.1"/>
    </source>
</evidence>
<evidence type="ECO:0000256" key="3">
    <source>
        <dbReference type="SAM" id="Phobius"/>
    </source>
</evidence>
<dbReference type="GO" id="GO:0005509">
    <property type="term" value="F:calcium ion binding"/>
    <property type="evidence" value="ECO:0007669"/>
    <property type="project" value="InterPro"/>
</dbReference>
<dbReference type="InterPro" id="IPR003854">
    <property type="entry name" value="GASA"/>
</dbReference>
<dbReference type="CDD" id="cd00051">
    <property type="entry name" value="EFh"/>
    <property type="match status" value="1"/>
</dbReference>
<dbReference type="InterPro" id="IPR011992">
    <property type="entry name" value="EF-hand-dom_pair"/>
</dbReference>
<dbReference type="Proteomes" id="UP001314170">
    <property type="component" value="Unassembled WGS sequence"/>
</dbReference>
<feature type="transmembrane region" description="Helical" evidence="3">
    <location>
        <begin position="99"/>
        <end position="118"/>
    </location>
</feature>
<dbReference type="EMBL" id="CAWUPB010000956">
    <property type="protein sequence ID" value="CAK7334802.1"/>
    <property type="molecule type" value="Genomic_DNA"/>
</dbReference>
<evidence type="ECO:0000313" key="6">
    <source>
        <dbReference type="Proteomes" id="UP001314170"/>
    </source>
</evidence>
<dbReference type="Gene3D" id="1.10.238.10">
    <property type="entry name" value="EF-hand"/>
    <property type="match status" value="1"/>
</dbReference>
<evidence type="ECO:0000259" key="4">
    <source>
        <dbReference type="PROSITE" id="PS50222"/>
    </source>
</evidence>
<keyword evidence="3" id="KW-0812">Transmembrane</keyword>
<keyword evidence="6" id="KW-1185">Reference proteome</keyword>
<organism evidence="5 6">
    <name type="scientific">Dovyalis caffra</name>
    <dbReference type="NCBI Taxonomy" id="77055"/>
    <lineage>
        <taxon>Eukaryota</taxon>
        <taxon>Viridiplantae</taxon>
        <taxon>Streptophyta</taxon>
        <taxon>Embryophyta</taxon>
        <taxon>Tracheophyta</taxon>
        <taxon>Spermatophyta</taxon>
        <taxon>Magnoliopsida</taxon>
        <taxon>eudicotyledons</taxon>
        <taxon>Gunneridae</taxon>
        <taxon>Pentapetalae</taxon>
        <taxon>rosids</taxon>
        <taxon>fabids</taxon>
        <taxon>Malpighiales</taxon>
        <taxon>Salicaceae</taxon>
        <taxon>Flacourtieae</taxon>
        <taxon>Dovyalis</taxon>
    </lineage>
</organism>
<name>A0AAV1RH81_9ROSI</name>
<feature type="region of interest" description="Disordered" evidence="2">
    <location>
        <begin position="1"/>
        <end position="31"/>
    </location>
</feature>
<dbReference type="Pfam" id="PF02704">
    <property type="entry name" value="GASA"/>
    <property type="match status" value="1"/>
</dbReference>
<keyword evidence="3" id="KW-0472">Membrane</keyword>
<protein>
    <recommendedName>
        <fullName evidence="4">EF-hand domain-containing protein</fullName>
    </recommendedName>
</protein>
<keyword evidence="3" id="KW-1133">Transmembrane helix</keyword>
<proteinExistence type="inferred from homology"/>
<dbReference type="PROSITE" id="PS50222">
    <property type="entry name" value="EF_HAND_2"/>
    <property type="match status" value="1"/>
</dbReference>
<dbReference type="AlphaFoldDB" id="A0AAV1RH81"/>